<dbReference type="PANTHER" id="PTHR34315">
    <property type="match status" value="1"/>
</dbReference>
<dbReference type="OrthoDB" id="121380at2759"/>
<name>A0A1J7IB98_9PEZI</name>
<protein>
    <submittedName>
        <fullName evidence="2">Uncharacterized protein</fullName>
    </submittedName>
</protein>
<dbReference type="InParanoid" id="A0A1J7IB98"/>
<dbReference type="AlphaFoldDB" id="A0A1J7IB98"/>
<dbReference type="EMBL" id="KV875103">
    <property type="protein sequence ID" value="OIW24725.1"/>
    <property type="molecule type" value="Genomic_DNA"/>
</dbReference>
<evidence type="ECO:0000313" key="2">
    <source>
        <dbReference type="EMBL" id="OIW24725.1"/>
    </source>
</evidence>
<feature type="signal peptide" evidence="1">
    <location>
        <begin position="1"/>
        <end position="18"/>
    </location>
</feature>
<dbReference type="PANTHER" id="PTHR34315:SF1">
    <property type="entry name" value="INTRADIOL RING-CLEAVAGE DIOXYGENASES DOMAIN-CONTAINING PROTEIN-RELATED"/>
    <property type="match status" value="1"/>
</dbReference>
<dbReference type="Proteomes" id="UP000182658">
    <property type="component" value="Unassembled WGS sequence"/>
</dbReference>
<keyword evidence="3" id="KW-1185">Reference proteome</keyword>
<evidence type="ECO:0000256" key="1">
    <source>
        <dbReference type="SAM" id="SignalP"/>
    </source>
</evidence>
<gene>
    <name evidence="2" type="ORF">CONLIGDRAFT_103685</name>
</gene>
<reference evidence="2 3" key="1">
    <citation type="submission" date="2016-10" db="EMBL/GenBank/DDBJ databases">
        <title>Draft genome sequence of Coniochaeta ligniaria NRRL30616, a lignocellulolytic fungus for bioabatement of inhibitors in plant biomass hydrolysates.</title>
        <authorList>
            <consortium name="DOE Joint Genome Institute"/>
            <person name="Jimenez D.J."/>
            <person name="Hector R.E."/>
            <person name="Riley R."/>
            <person name="Sun H."/>
            <person name="Grigoriev I.V."/>
            <person name="Van Elsas J.D."/>
            <person name="Nichols N.N."/>
        </authorList>
    </citation>
    <scope>NUCLEOTIDE SEQUENCE [LARGE SCALE GENOMIC DNA]</scope>
    <source>
        <strain evidence="2 3">NRRL 30616</strain>
    </source>
</reference>
<feature type="chain" id="PRO_5012250226" evidence="1">
    <location>
        <begin position="19"/>
        <end position="136"/>
    </location>
</feature>
<accession>A0A1J7IB98</accession>
<dbReference type="STRING" id="1408157.A0A1J7IB98"/>
<evidence type="ECO:0000313" key="3">
    <source>
        <dbReference type="Proteomes" id="UP000182658"/>
    </source>
</evidence>
<sequence>MHLPTIIAGALAAVVVVAHPGHDHDAEQLVRREALKFSKRDLSHCAANIKARGLEARSIKRRSELATGLLKKRHLQNRDLTSLLNVSHHSSESYTLDTPVGTIFATNNSCILSPEVTEGPYCECSSEPLGILQDTA</sequence>
<organism evidence="2 3">
    <name type="scientific">Coniochaeta ligniaria NRRL 30616</name>
    <dbReference type="NCBI Taxonomy" id="1408157"/>
    <lineage>
        <taxon>Eukaryota</taxon>
        <taxon>Fungi</taxon>
        <taxon>Dikarya</taxon>
        <taxon>Ascomycota</taxon>
        <taxon>Pezizomycotina</taxon>
        <taxon>Sordariomycetes</taxon>
        <taxon>Sordariomycetidae</taxon>
        <taxon>Coniochaetales</taxon>
        <taxon>Coniochaetaceae</taxon>
        <taxon>Coniochaeta</taxon>
    </lineage>
</organism>
<proteinExistence type="predicted"/>
<keyword evidence="1" id="KW-0732">Signal</keyword>